<organism evidence="4 5">
    <name type="scientific">Paenibacillus hexagrammi</name>
    <dbReference type="NCBI Taxonomy" id="2908839"/>
    <lineage>
        <taxon>Bacteria</taxon>
        <taxon>Bacillati</taxon>
        <taxon>Bacillota</taxon>
        <taxon>Bacilli</taxon>
        <taxon>Bacillales</taxon>
        <taxon>Paenibacillaceae</taxon>
        <taxon>Paenibacillus</taxon>
    </lineage>
</organism>
<evidence type="ECO:0000256" key="1">
    <source>
        <dbReference type="ARBA" id="ARBA00023125"/>
    </source>
</evidence>
<dbReference type="Gene3D" id="1.10.357.10">
    <property type="entry name" value="Tetracycline Repressor, domain 2"/>
    <property type="match status" value="1"/>
</dbReference>
<dbReference type="InterPro" id="IPR023772">
    <property type="entry name" value="DNA-bd_HTH_TetR-type_CS"/>
</dbReference>
<dbReference type="PANTHER" id="PTHR43479:SF11">
    <property type="entry name" value="ACREF_ENVCD OPERON REPRESSOR-RELATED"/>
    <property type="match status" value="1"/>
</dbReference>
<dbReference type="Proteomes" id="UP001649230">
    <property type="component" value="Chromosome"/>
</dbReference>
<dbReference type="InterPro" id="IPR001647">
    <property type="entry name" value="HTH_TetR"/>
</dbReference>
<keyword evidence="1 2" id="KW-0238">DNA-binding</keyword>
<feature type="DNA-binding region" description="H-T-H motif" evidence="2">
    <location>
        <begin position="37"/>
        <end position="56"/>
    </location>
</feature>
<dbReference type="SUPFAM" id="SSF46689">
    <property type="entry name" value="Homeodomain-like"/>
    <property type="match status" value="1"/>
</dbReference>
<dbReference type="InterPro" id="IPR036271">
    <property type="entry name" value="Tet_transcr_reg_TetR-rel_C_sf"/>
</dbReference>
<dbReference type="PROSITE" id="PS01081">
    <property type="entry name" value="HTH_TETR_1"/>
    <property type="match status" value="1"/>
</dbReference>
<dbReference type="InterPro" id="IPR050624">
    <property type="entry name" value="HTH-type_Tx_Regulator"/>
</dbReference>
<feature type="domain" description="HTH tetR-type" evidence="3">
    <location>
        <begin position="14"/>
        <end position="74"/>
    </location>
</feature>
<gene>
    <name evidence="4" type="ORF">L0M14_28855</name>
</gene>
<sequence>MSPRTKKQNESIREQRKQEILQAAIYVYVLKGYSATTLSDVADQAGLAHGLVYYYFKNKKMLFRELYENMMDRSLSYTTTYFERDAPVLEKFEDYAFLICERIIEDPLTQRFYMRISLDLHHLYEPEELSPFEWMKNFMKPMAQAIESGIHQGMIRQGDAYLLAMQFWGAVSQGLSYLDQRLQELTSIGLTEIEIKEEIGEKIRQIALSSVAIFKLG</sequence>
<dbReference type="PROSITE" id="PS50977">
    <property type="entry name" value="HTH_TETR_2"/>
    <property type="match status" value="1"/>
</dbReference>
<proteinExistence type="predicted"/>
<protein>
    <submittedName>
        <fullName evidence="4">TetR/AcrR family transcriptional regulator</fullName>
    </submittedName>
</protein>
<dbReference type="EMBL" id="CP090978">
    <property type="protein sequence ID" value="UJF33465.1"/>
    <property type="molecule type" value="Genomic_DNA"/>
</dbReference>
<reference evidence="4 5" key="1">
    <citation type="journal article" date="2024" name="Int. J. Syst. Evol. Microbiol.">
        <title>Paenibacillus hexagrammi sp. nov., a novel bacterium isolated from the gut content of Hexagrammos agrammus.</title>
        <authorList>
            <person name="Jung H.K."/>
            <person name="Kim D.G."/>
            <person name="Zin H."/>
            <person name="Park J."/>
            <person name="Jung H."/>
            <person name="Kim Y.O."/>
            <person name="Kong H.J."/>
            <person name="Kim J.W."/>
            <person name="Kim Y.S."/>
        </authorList>
    </citation>
    <scope>NUCLEOTIDE SEQUENCE [LARGE SCALE GENOMIC DNA]</scope>
    <source>
        <strain evidence="4 5">YPD9-1</strain>
    </source>
</reference>
<dbReference type="InterPro" id="IPR009057">
    <property type="entry name" value="Homeodomain-like_sf"/>
</dbReference>
<accession>A0ABY3SJA7</accession>
<dbReference type="PRINTS" id="PR00455">
    <property type="entry name" value="HTHTETR"/>
</dbReference>
<dbReference type="Pfam" id="PF00440">
    <property type="entry name" value="TetR_N"/>
    <property type="match status" value="1"/>
</dbReference>
<dbReference type="PANTHER" id="PTHR43479">
    <property type="entry name" value="ACREF/ENVCD OPERON REPRESSOR-RELATED"/>
    <property type="match status" value="1"/>
</dbReference>
<keyword evidence="5" id="KW-1185">Reference proteome</keyword>
<evidence type="ECO:0000313" key="5">
    <source>
        <dbReference type="Proteomes" id="UP001649230"/>
    </source>
</evidence>
<dbReference type="RefSeq" id="WP_235119834.1">
    <property type="nucleotide sequence ID" value="NZ_CP090978.1"/>
</dbReference>
<evidence type="ECO:0000259" key="3">
    <source>
        <dbReference type="PROSITE" id="PS50977"/>
    </source>
</evidence>
<evidence type="ECO:0000313" key="4">
    <source>
        <dbReference type="EMBL" id="UJF33465.1"/>
    </source>
</evidence>
<evidence type="ECO:0000256" key="2">
    <source>
        <dbReference type="PROSITE-ProRule" id="PRU00335"/>
    </source>
</evidence>
<name>A0ABY3SJA7_9BACL</name>
<dbReference type="SUPFAM" id="SSF48498">
    <property type="entry name" value="Tetracyclin repressor-like, C-terminal domain"/>
    <property type="match status" value="1"/>
</dbReference>